<evidence type="ECO:0000256" key="7">
    <source>
        <dbReference type="ARBA" id="ARBA00031190"/>
    </source>
</evidence>
<dbReference type="OrthoDB" id="424572at2759"/>
<comment type="similarity">
    <text evidence="2">Belongs to the eIF-2B gamma/epsilon subunits family.</text>
</comment>
<keyword evidence="5" id="KW-0648">Protein biosynthesis</keyword>
<dbReference type="InterPro" id="IPR016024">
    <property type="entry name" value="ARM-type_fold"/>
</dbReference>
<dbReference type="GO" id="GO:0016740">
    <property type="term" value="F:transferase activity"/>
    <property type="evidence" value="ECO:0007669"/>
    <property type="project" value="UniProtKB-KW"/>
</dbReference>
<protein>
    <recommendedName>
        <fullName evidence="3">Mannose-1-phosphate guanyltransferase</fullName>
    </recommendedName>
    <alternativeName>
        <fullName evidence="7">GDP-mannose pyrophosphorylase</fullName>
    </alternativeName>
    <alternativeName>
        <fullName evidence="6">GTP-mannose-1-phosphate guanylyltransferase</fullName>
    </alternativeName>
    <alternativeName>
        <fullName evidence="8">Translation initiation factor eIF2B subunit epsilon</fullName>
    </alternativeName>
    <alternativeName>
        <fullName evidence="9">eIF2B GDP-GTP exchange factor subunit epsilon</fullName>
    </alternativeName>
</protein>
<dbReference type="PROSITE" id="PS51363">
    <property type="entry name" value="W2"/>
    <property type="match status" value="1"/>
</dbReference>
<dbReference type="PANTHER" id="PTHR45887">
    <property type="entry name" value="TRANSLATION INITIATION FACTOR EIF-2B SUBUNIT EPSILON"/>
    <property type="match status" value="1"/>
</dbReference>
<feature type="region of interest" description="Disordered" evidence="11">
    <location>
        <begin position="519"/>
        <end position="553"/>
    </location>
</feature>
<dbReference type="SUPFAM" id="SSF48371">
    <property type="entry name" value="ARM repeat"/>
    <property type="match status" value="1"/>
</dbReference>
<evidence type="ECO:0000256" key="8">
    <source>
        <dbReference type="ARBA" id="ARBA00044144"/>
    </source>
</evidence>
<dbReference type="GO" id="GO:0006446">
    <property type="term" value="P:regulation of translational initiation"/>
    <property type="evidence" value="ECO:0007669"/>
    <property type="project" value="EnsemblFungi"/>
</dbReference>
<evidence type="ECO:0000256" key="6">
    <source>
        <dbReference type="ARBA" id="ARBA00030179"/>
    </source>
</evidence>
<comment type="subcellular location">
    <subcellularLocation>
        <location evidence="1">Cytoplasm</location>
        <location evidence="1">Cytosol</location>
    </subcellularLocation>
</comment>
<evidence type="ECO:0000256" key="2">
    <source>
        <dbReference type="ARBA" id="ARBA00007878"/>
    </source>
</evidence>
<dbReference type="EMBL" id="KQ947428">
    <property type="protein sequence ID" value="KUJ10665.1"/>
    <property type="molecule type" value="Genomic_DNA"/>
</dbReference>
<evidence type="ECO:0000256" key="5">
    <source>
        <dbReference type="ARBA" id="ARBA00022540"/>
    </source>
</evidence>
<dbReference type="InterPro" id="IPR005835">
    <property type="entry name" value="NTP_transferase_dom"/>
</dbReference>
<keyword evidence="14" id="KW-1185">Reference proteome</keyword>
<dbReference type="Gene3D" id="1.25.40.180">
    <property type="match status" value="1"/>
</dbReference>
<dbReference type="Gene3D" id="3.90.550.10">
    <property type="entry name" value="Spore Coat Polysaccharide Biosynthesis Protein SpsA, Chain A"/>
    <property type="match status" value="1"/>
</dbReference>
<feature type="compositionally biased region" description="Polar residues" evidence="11">
    <location>
        <begin position="534"/>
        <end position="551"/>
    </location>
</feature>
<dbReference type="KEGG" id="psco:LY89DRAFT_595486"/>
<dbReference type="GO" id="GO:0003743">
    <property type="term" value="F:translation initiation factor activity"/>
    <property type="evidence" value="ECO:0007669"/>
    <property type="project" value="EnsemblFungi"/>
</dbReference>
<keyword evidence="4" id="KW-0963">Cytoplasm</keyword>
<dbReference type="SMART" id="SM00515">
    <property type="entry name" value="eIF5C"/>
    <property type="match status" value="1"/>
</dbReference>
<sequence>MSNAQKSAKGAGGGGKGSPKAKRGSAAGKKSEDEREETLQAVVLADSFETRFIPFTIETPRCLLPLANTPLIEYTLEFLAMSGVADIYIYCGAHTSEVENYIQTSKWHPSSNASPFTSLEIVKTTARSIGDAMRDLDARDLITGDFLLVHGDLVSNLPIDDALSRHRARRLADKNAIMTMILRTGGLGDHRTKAKGIEPVFVIDPTKNRCIHYEEMHPLQANKYVNLDPELLTMHTEMEIRTDLIDCGIDICTPDVLALWAESFDYEVPRRHFLHGVLKDYELNGKTIHTEIVDRHYAARVFNLQSYEAVSKDVLGRWTYPLVPDSNLVTDQDYSFEQGNFCKENGVMLANSCEIGQKTVVGKDTSVGAGSLVSNSVIGRRCQIGNNVTIKDSYIWDDVVVGDGTVVERSIIANEAVVGKNCTLEPGALISYGVRIADNREVKAGSRITRAKRKLHDASDDEPAELVPNDPLLVGEGGEGYGYYDDEDSDDEVAVLHNRLIYSTEHLNLSSDSISTLSSQVSADEPVEGRSHRSSFTGSISDDGETGSSSENFHHDAVTGLLDALREGGNFGPASGARLEFMGLRLSNNASDHQLRRAIAVAFTKRISQLVENDKLGASEAVAQAFSVEGVVEFLNDVAIGKDKEEDDQVDFITCLQKDLVHRGSGAVILAAVCQKLYQLEVLEEDAFLRWWDEAEALGDVEGEEMKRVREKTVVFIDWLKEADSESSEEEDDEDESD</sequence>
<dbReference type="Proteomes" id="UP000070700">
    <property type="component" value="Unassembled WGS sequence"/>
</dbReference>
<dbReference type="InParanoid" id="A0A194WRP1"/>
<name>A0A194WRP1_MOLSC</name>
<dbReference type="CDD" id="cd11558">
    <property type="entry name" value="W2_eIF2B_epsilon"/>
    <property type="match status" value="1"/>
</dbReference>
<dbReference type="GO" id="GO:0005085">
    <property type="term" value="F:guanyl-nucleotide exchange factor activity"/>
    <property type="evidence" value="ECO:0007669"/>
    <property type="project" value="EnsemblFungi"/>
</dbReference>
<dbReference type="FunCoup" id="A0A194WRP1">
    <property type="interactions" value="1205"/>
</dbReference>
<dbReference type="SUPFAM" id="SSF53448">
    <property type="entry name" value="Nucleotide-diphospho-sugar transferases"/>
    <property type="match status" value="1"/>
</dbReference>
<dbReference type="GO" id="GO:0031369">
    <property type="term" value="F:translation initiation factor binding"/>
    <property type="evidence" value="ECO:0007669"/>
    <property type="project" value="InterPro"/>
</dbReference>
<evidence type="ECO:0000313" key="13">
    <source>
        <dbReference type="EMBL" id="KUJ10665.1"/>
    </source>
</evidence>
<keyword evidence="13" id="KW-0808">Transferase</keyword>
<dbReference type="GO" id="GO:0002183">
    <property type="term" value="P:cytoplasmic translational initiation"/>
    <property type="evidence" value="ECO:0007669"/>
    <property type="project" value="EnsemblFungi"/>
</dbReference>
<dbReference type="RefSeq" id="XP_018065020.1">
    <property type="nucleotide sequence ID" value="XM_018209862.1"/>
</dbReference>
<reference evidence="13 14" key="1">
    <citation type="submission" date="2015-10" db="EMBL/GenBank/DDBJ databases">
        <title>Full genome of DAOMC 229536 Phialocephala scopiformis, a fungal endophyte of spruce producing the potent anti-insectan compound rugulosin.</title>
        <authorList>
            <consortium name="DOE Joint Genome Institute"/>
            <person name="Walker A.K."/>
            <person name="Frasz S.L."/>
            <person name="Seifert K.A."/>
            <person name="Miller J.D."/>
            <person name="Mondo S.J."/>
            <person name="Labutti K."/>
            <person name="Lipzen A."/>
            <person name="Dockter R."/>
            <person name="Kennedy M."/>
            <person name="Grigoriev I.V."/>
            <person name="Spatafora J.W."/>
        </authorList>
    </citation>
    <scope>NUCLEOTIDE SEQUENCE [LARGE SCALE GENOMIC DNA]</scope>
    <source>
        <strain evidence="13 14">CBS 120377</strain>
    </source>
</reference>
<evidence type="ECO:0000313" key="14">
    <source>
        <dbReference type="Proteomes" id="UP000070700"/>
    </source>
</evidence>
<organism evidence="13 14">
    <name type="scientific">Mollisia scopiformis</name>
    <name type="common">Conifer needle endophyte fungus</name>
    <name type="synonym">Phialocephala scopiformis</name>
    <dbReference type="NCBI Taxonomy" id="149040"/>
    <lineage>
        <taxon>Eukaryota</taxon>
        <taxon>Fungi</taxon>
        <taxon>Dikarya</taxon>
        <taxon>Ascomycota</taxon>
        <taxon>Pezizomycotina</taxon>
        <taxon>Leotiomycetes</taxon>
        <taxon>Helotiales</taxon>
        <taxon>Mollisiaceae</taxon>
        <taxon>Mollisia</taxon>
    </lineage>
</organism>
<gene>
    <name evidence="13" type="ORF">LY89DRAFT_595486</name>
</gene>
<dbReference type="InterPro" id="IPR003307">
    <property type="entry name" value="W2_domain"/>
</dbReference>
<evidence type="ECO:0000256" key="11">
    <source>
        <dbReference type="SAM" id="MobiDB-lite"/>
    </source>
</evidence>
<dbReference type="FunFam" id="3.90.550.10:FF:000066">
    <property type="entry name" value="Translation initiation factor eIF-2B subunit epsilon"/>
    <property type="match status" value="1"/>
</dbReference>
<dbReference type="InterPro" id="IPR056764">
    <property type="entry name" value="LbH_EIF2B3/5"/>
</dbReference>
<evidence type="ECO:0000256" key="10">
    <source>
        <dbReference type="ARBA" id="ARBA00046432"/>
    </source>
</evidence>
<dbReference type="InterPro" id="IPR051956">
    <property type="entry name" value="eIF2B_epsilon"/>
</dbReference>
<evidence type="ECO:0000256" key="9">
    <source>
        <dbReference type="ARBA" id="ARBA00044345"/>
    </source>
</evidence>
<comment type="subunit">
    <text evidence="10">Component of the translation initiation factor 2B (eIF2B) complex which is a heterodecamer of two sets of five different subunits: alpha, beta, gamma, delta and epsilon. Subunits alpha, beta and delta comprise a regulatory subcomplex and subunits epsilon and gamma comprise a catalytic subcomplex. Within the complex, the hexameric regulatory complex resides at the center, with the two heterodimeric catalytic subcomplexes bound on opposite sides.</text>
</comment>
<dbReference type="AlphaFoldDB" id="A0A194WRP1"/>
<dbReference type="InterPro" id="IPR029044">
    <property type="entry name" value="Nucleotide-diphossugar_trans"/>
</dbReference>
<dbReference type="GO" id="GO:0005851">
    <property type="term" value="C:eukaryotic translation initiation factor 2B complex"/>
    <property type="evidence" value="ECO:0007669"/>
    <property type="project" value="EnsemblFungi"/>
</dbReference>
<dbReference type="Pfam" id="PF02020">
    <property type="entry name" value="W2"/>
    <property type="match status" value="1"/>
</dbReference>
<dbReference type="PANTHER" id="PTHR45887:SF1">
    <property type="entry name" value="TRANSLATION INITIATION FACTOR EIF-2B SUBUNIT EPSILON"/>
    <property type="match status" value="1"/>
</dbReference>
<dbReference type="CDD" id="cd04197">
    <property type="entry name" value="eIF-2B_epsilon_N"/>
    <property type="match status" value="1"/>
</dbReference>
<evidence type="ECO:0000256" key="1">
    <source>
        <dbReference type="ARBA" id="ARBA00004514"/>
    </source>
</evidence>
<evidence type="ECO:0000259" key="12">
    <source>
        <dbReference type="PROSITE" id="PS51363"/>
    </source>
</evidence>
<feature type="region of interest" description="Disordered" evidence="11">
    <location>
        <begin position="453"/>
        <end position="472"/>
    </location>
</feature>
<dbReference type="GeneID" id="28819588"/>
<feature type="region of interest" description="Disordered" evidence="11">
    <location>
        <begin position="1"/>
        <end position="35"/>
    </location>
</feature>
<evidence type="ECO:0000256" key="3">
    <source>
        <dbReference type="ARBA" id="ARBA00018601"/>
    </source>
</evidence>
<evidence type="ECO:0000256" key="4">
    <source>
        <dbReference type="ARBA" id="ARBA00022490"/>
    </source>
</evidence>
<proteinExistence type="inferred from homology"/>
<dbReference type="GO" id="GO:0005829">
    <property type="term" value="C:cytosol"/>
    <property type="evidence" value="ECO:0007669"/>
    <property type="project" value="UniProtKB-SubCell"/>
</dbReference>
<dbReference type="Gene3D" id="2.160.10.10">
    <property type="entry name" value="Hexapeptide repeat proteins"/>
    <property type="match status" value="1"/>
</dbReference>
<dbReference type="STRING" id="149040.A0A194WRP1"/>
<feature type="domain" description="W2" evidence="12">
    <location>
        <begin position="548"/>
        <end position="730"/>
    </location>
</feature>
<dbReference type="InterPro" id="IPR035543">
    <property type="entry name" value="eIF-2B_epsilon_N"/>
</dbReference>
<dbReference type="Pfam" id="PF25084">
    <property type="entry name" value="LbH_EIF2B"/>
    <property type="match status" value="1"/>
</dbReference>
<dbReference type="InterPro" id="IPR044123">
    <property type="entry name" value="W2_eIF2B_epsilon"/>
</dbReference>
<dbReference type="Pfam" id="PF00483">
    <property type="entry name" value="NTP_transferase"/>
    <property type="match status" value="1"/>
</dbReference>
<accession>A0A194WRP1</accession>
<keyword evidence="5" id="KW-0396">Initiation factor</keyword>